<evidence type="ECO:0000259" key="1">
    <source>
        <dbReference type="Pfam" id="PF12867"/>
    </source>
</evidence>
<evidence type="ECO:0000313" key="3">
    <source>
        <dbReference type="Proteomes" id="UP000198756"/>
    </source>
</evidence>
<dbReference type="InterPro" id="IPR034660">
    <property type="entry name" value="DinB/YfiT-like"/>
</dbReference>
<protein>
    <submittedName>
        <fullName evidence="2">DinB superfamily protein</fullName>
    </submittedName>
</protein>
<reference evidence="3" key="1">
    <citation type="submission" date="2016-10" db="EMBL/GenBank/DDBJ databases">
        <authorList>
            <person name="Varghese N."/>
            <person name="Submissions S."/>
        </authorList>
    </citation>
    <scope>NUCLEOTIDE SEQUENCE [LARGE SCALE GENOMIC DNA]</scope>
    <source>
        <strain evidence="3">DSM 22703</strain>
    </source>
</reference>
<sequence>MNTFSLPKKGDFPTYYKTYLSKISDENFSGQILRQVNELREFFQSKGTGWDSKAYGEGKWTPKEILGHLLDTERIMMFRALCFVRGEQQALPGFDQDQYVQNGKFNGVSIDLLFKDFEAQRNSLLTFIHTLDESILDIVGNANGKPITPRALFWIISGHFTHHFNILKERY</sequence>
<dbReference type="AlphaFoldDB" id="A0A1G5XUY8"/>
<feature type="domain" description="DinB-like" evidence="1">
    <location>
        <begin position="53"/>
        <end position="165"/>
    </location>
</feature>
<keyword evidence="3" id="KW-1185">Reference proteome</keyword>
<gene>
    <name evidence="2" type="ORF">SAMN03080617_01971</name>
</gene>
<dbReference type="STRING" id="279824.SAMN03080617_01971"/>
<dbReference type="InterPro" id="IPR024775">
    <property type="entry name" value="DinB-like"/>
</dbReference>
<organism evidence="2 3">
    <name type="scientific">Algoriphagus alkaliphilus</name>
    <dbReference type="NCBI Taxonomy" id="279824"/>
    <lineage>
        <taxon>Bacteria</taxon>
        <taxon>Pseudomonadati</taxon>
        <taxon>Bacteroidota</taxon>
        <taxon>Cytophagia</taxon>
        <taxon>Cytophagales</taxon>
        <taxon>Cyclobacteriaceae</taxon>
        <taxon>Algoriphagus</taxon>
    </lineage>
</organism>
<dbReference type="Pfam" id="PF12867">
    <property type="entry name" value="DinB_2"/>
    <property type="match status" value="1"/>
</dbReference>
<name>A0A1G5XUY8_9BACT</name>
<evidence type="ECO:0000313" key="2">
    <source>
        <dbReference type="EMBL" id="SDA73694.1"/>
    </source>
</evidence>
<accession>A0A1G5XUY8</accession>
<dbReference type="Gene3D" id="1.20.120.450">
    <property type="entry name" value="dinb family like domain"/>
    <property type="match status" value="1"/>
</dbReference>
<proteinExistence type="predicted"/>
<dbReference type="RefSeq" id="WP_175454204.1">
    <property type="nucleotide sequence ID" value="NZ_FMXE01000012.1"/>
</dbReference>
<dbReference type="SUPFAM" id="SSF109854">
    <property type="entry name" value="DinB/YfiT-like putative metalloenzymes"/>
    <property type="match status" value="1"/>
</dbReference>
<dbReference type="Proteomes" id="UP000198756">
    <property type="component" value="Unassembled WGS sequence"/>
</dbReference>
<dbReference type="EMBL" id="FMXE01000012">
    <property type="protein sequence ID" value="SDA73694.1"/>
    <property type="molecule type" value="Genomic_DNA"/>
</dbReference>